<feature type="compositionally biased region" description="Basic and acidic residues" evidence="1">
    <location>
        <begin position="92"/>
        <end position="101"/>
    </location>
</feature>
<evidence type="ECO:0000313" key="2">
    <source>
        <dbReference type="EMBL" id="CAL4184421.1"/>
    </source>
</evidence>
<gene>
    <name evidence="2" type="ORF">MNOR_LOCUS35847</name>
</gene>
<feature type="non-terminal residue" evidence="2">
    <location>
        <position position="101"/>
    </location>
</feature>
<comment type="caution">
    <text evidence="2">The sequence shown here is derived from an EMBL/GenBank/DDBJ whole genome shotgun (WGS) entry which is preliminary data.</text>
</comment>
<organism evidence="2 3">
    <name type="scientific">Meganyctiphanes norvegica</name>
    <name type="common">Northern krill</name>
    <name type="synonym">Thysanopoda norvegica</name>
    <dbReference type="NCBI Taxonomy" id="48144"/>
    <lineage>
        <taxon>Eukaryota</taxon>
        <taxon>Metazoa</taxon>
        <taxon>Ecdysozoa</taxon>
        <taxon>Arthropoda</taxon>
        <taxon>Crustacea</taxon>
        <taxon>Multicrustacea</taxon>
        <taxon>Malacostraca</taxon>
        <taxon>Eumalacostraca</taxon>
        <taxon>Eucarida</taxon>
        <taxon>Euphausiacea</taxon>
        <taxon>Euphausiidae</taxon>
        <taxon>Meganyctiphanes</taxon>
    </lineage>
</organism>
<accession>A0AAV2SF48</accession>
<dbReference type="EMBL" id="CAXKWB010061816">
    <property type="protein sequence ID" value="CAL4184421.1"/>
    <property type="molecule type" value="Genomic_DNA"/>
</dbReference>
<dbReference type="Proteomes" id="UP001497623">
    <property type="component" value="Unassembled WGS sequence"/>
</dbReference>
<evidence type="ECO:0000256" key="1">
    <source>
        <dbReference type="SAM" id="MobiDB-lite"/>
    </source>
</evidence>
<protein>
    <submittedName>
        <fullName evidence="2">Uncharacterized protein</fullName>
    </submittedName>
</protein>
<sequence length="101" mass="11937">MDSRPNRKDTIIDIPYNQDRIFETRKYPKEDNLGNKKGNSWLEVGKHRDSYYSEDEVKKPVQLNSHRGGVRDLPYIEDRFQGDADNSSNNYEEPKKDSKKM</sequence>
<reference evidence="2 3" key="1">
    <citation type="submission" date="2024-05" db="EMBL/GenBank/DDBJ databases">
        <authorList>
            <person name="Wallberg A."/>
        </authorList>
    </citation>
    <scope>NUCLEOTIDE SEQUENCE [LARGE SCALE GENOMIC DNA]</scope>
</reference>
<keyword evidence="3" id="KW-1185">Reference proteome</keyword>
<evidence type="ECO:0000313" key="3">
    <source>
        <dbReference type="Proteomes" id="UP001497623"/>
    </source>
</evidence>
<name>A0AAV2SF48_MEGNR</name>
<proteinExistence type="predicted"/>
<feature type="region of interest" description="Disordered" evidence="1">
    <location>
        <begin position="63"/>
        <end position="101"/>
    </location>
</feature>
<dbReference type="AlphaFoldDB" id="A0AAV2SF48"/>